<feature type="domain" description="Fumarylacetoacetase-like C-terminal" evidence="2">
    <location>
        <begin position="66"/>
        <end position="253"/>
    </location>
</feature>
<dbReference type="InterPro" id="IPR018833">
    <property type="entry name" value="Rv2993c-like_N"/>
</dbReference>
<dbReference type="Pfam" id="PF01557">
    <property type="entry name" value="FAA_hydrolase"/>
    <property type="match status" value="1"/>
</dbReference>
<dbReference type="EMBL" id="MARB01000014">
    <property type="protein sequence ID" value="ODJ87151.1"/>
    <property type="molecule type" value="Genomic_DNA"/>
</dbReference>
<dbReference type="OrthoDB" id="9805307at2"/>
<comment type="caution">
    <text evidence="4">The sequence shown here is derived from an EMBL/GenBank/DDBJ whole genome shotgun (WGS) entry which is preliminary data.</text>
</comment>
<dbReference type="RefSeq" id="WP_069125748.1">
    <property type="nucleotide sequence ID" value="NZ_MARB01000014.1"/>
</dbReference>
<dbReference type="Gene3D" id="3.90.850.10">
    <property type="entry name" value="Fumarylacetoacetase-like, C-terminal domain"/>
    <property type="match status" value="1"/>
</dbReference>
<protein>
    <submittedName>
        <fullName evidence="4">Ureidoglycolate lyase</fullName>
        <ecNumber evidence="4">4.3.2.3</ecNumber>
    </submittedName>
</protein>
<gene>
    <name evidence="4" type="ORF">CODIS_26680</name>
</gene>
<dbReference type="Proteomes" id="UP000094769">
    <property type="component" value="Unassembled WGS sequence"/>
</dbReference>
<dbReference type="InterPro" id="IPR011234">
    <property type="entry name" value="Fumarylacetoacetase-like_C"/>
</dbReference>
<keyword evidence="5" id="KW-1185">Reference proteome</keyword>
<feature type="domain" description="Rv2993c-like N-terminal" evidence="3">
    <location>
        <begin position="4"/>
        <end position="51"/>
    </location>
</feature>
<evidence type="ECO:0000256" key="1">
    <source>
        <dbReference type="ARBA" id="ARBA00022723"/>
    </source>
</evidence>
<dbReference type="InterPro" id="IPR036663">
    <property type="entry name" value="Fumarylacetoacetase_C_sf"/>
</dbReference>
<dbReference type="PANTHER" id="PTHR11820:SF7">
    <property type="entry name" value="ACYLPYRUVASE FAHD1, MITOCHONDRIAL"/>
    <property type="match status" value="1"/>
</dbReference>
<accession>A0A7Z0VKZ8</accession>
<keyword evidence="4" id="KW-0456">Lyase</keyword>
<dbReference type="AlphaFoldDB" id="A0A7Z0VKZ8"/>
<dbReference type="Pfam" id="PF10370">
    <property type="entry name" value="Rv2993c-like_N"/>
    <property type="match status" value="1"/>
</dbReference>
<proteinExistence type="predicted"/>
<evidence type="ECO:0000313" key="5">
    <source>
        <dbReference type="Proteomes" id="UP000094769"/>
    </source>
</evidence>
<organism evidence="4 5">
    <name type="scientific">Candidatus Thiodiazotropha endolucinida</name>
    <dbReference type="NCBI Taxonomy" id="1655433"/>
    <lineage>
        <taxon>Bacteria</taxon>
        <taxon>Pseudomonadati</taxon>
        <taxon>Pseudomonadota</taxon>
        <taxon>Gammaproteobacteria</taxon>
        <taxon>Chromatiales</taxon>
        <taxon>Sedimenticolaceae</taxon>
        <taxon>Candidatus Thiodiazotropha</taxon>
    </lineage>
</organism>
<dbReference type="EC" id="4.3.2.3" evidence="4"/>
<evidence type="ECO:0000259" key="2">
    <source>
        <dbReference type="Pfam" id="PF01557"/>
    </source>
</evidence>
<keyword evidence="1" id="KW-0479">Metal-binding</keyword>
<dbReference type="GO" id="GO:0018773">
    <property type="term" value="F:acetylpyruvate hydrolase activity"/>
    <property type="evidence" value="ECO:0007669"/>
    <property type="project" value="TreeGrafter"/>
</dbReference>
<reference evidence="4 5" key="1">
    <citation type="submission" date="2016-06" db="EMBL/GenBank/DDBJ databases">
        <title>Genome sequence of endosymbiont of Candidatus Endolucinida thiodiazotropha.</title>
        <authorList>
            <person name="Poehlein A."/>
            <person name="Koenig S."/>
            <person name="Heiden S.E."/>
            <person name="Thuermer A."/>
            <person name="Voget S."/>
            <person name="Daniel R."/>
            <person name="Markert S."/>
            <person name="Gros O."/>
            <person name="Schweder T."/>
        </authorList>
    </citation>
    <scope>NUCLEOTIDE SEQUENCE [LARGE SCALE GENOMIC DNA]</scope>
    <source>
        <strain evidence="4 5">COS</strain>
    </source>
</reference>
<evidence type="ECO:0000313" key="4">
    <source>
        <dbReference type="EMBL" id="ODJ87151.1"/>
    </source>
</evidence>
<sequence length="255" mass="27977">MEQWIRFEYQGNQGFGTLSDSRVTPFEGNMYNGAAATGETLPLDAVKLLTPCQPTTMIALWNNFHSRAAKEGWSRPDHPLYFMKASTSFLPTGGTIRRPETYDGPVVYEGELGIVIGSHCSNVSEDEAGDYVFGYTCVNDVTARGLLREDPLFVHWTRAKSFDTFSAVGPVISTGLDATKLTVRTLVDGVELQNYPVTDMFYRPHQIVSHLSRDMTLRPGDIIACGTSVGAGPMQQGCTVEVQIDGIGTLVNSFY</sequence>
<name>A0A7Z0VKZ8_9GAMM</name>
<dbReference type="PANTHER" id="PTHR11820">
    <property type="entry name" value="ACYLPYRUVASE"/>
    <property type="match status" value="1"/>
</dbReference>
<evidence type="ECO:0000259" key="3">
    <source>
        <dbReference type="Pfam" id="PF10370"/>
    </source>
</evidence>
<dbReference type="GO" id="GO:0046872">
    <property type="term" value="F:metal ion binding"/>
    <property type="evidence" value="ECO:0007669"/>
    <property type="project" value="UniProtKB-KW"/>
</dbReference>
<dbReference type="GO" id="GO:0050385">
    <property type="term" value="F:ureidoglycolate lyase activity"/>
    <property type="evidence" value="ECO:0007669"/>
    <property type="project" value="UniProtKB-EC"/>
</dbReference>
<dbReference type="SUPFAM" id="SSF56529">
    <property type="entry name" value="FAH"/>
    <property type="match status" value="1"/>
</dbReference>